<dbReference type="Pfam" id="PF00535">
    <property type="entry name" value="Glycos_transf_2"/>
    <property type="match status" value="1"/>
</dbReference>
<keyword evidence="2" id="KW-0808">Transferase</keyword>
<feature type="domain" description="Glycosyltransferase 2-like" evidence="1">
    <location>
        <begin position="42"/>
        <end position="136"/>
    </location>
</feature>
<keyword evidence="3" id="KW-1185">Reference proteome</keyword>
<proteinExistence type="predicted"/>
<dbReference type="AlphaFoldDB" id="A0A345DA07"/>
<dbReference type="InterPro" id="IPR001173">
    <property type="entry name" value="Glyco_trans_2-like"/>
</dbReference>
<dbReference type="InterPro" id="IPR050834">
    <property type="entry name" value="Glycosyltransf_2"/>
</dbReference>
<dbReference type="PANTHER" id="PTHR43685:SF12">
    <property type="entry name" value="GLYCOSYL TRANSFERASE FAMILY 2"/>
    <property type="match status" value="1"/>
</dbReference>
<organism evidence="2 3">
    <name type="scientific">Ephemeroptericola cinctiostellae</name>
    <dbReference type="NCBI Taxonomy" id="2268024"/>
    <lineage>
        <taxon>Bacteria</taxon>
        <taxon>Pseudomonadati</taxon>
        <taxon>Pseudomonadota</taxon>
        <taxon>Betaproteobacteria</taxon>
        <taxon>Burkholderiales</taxon>
        <taxon>Burkholderiaceae</taxon>
        <taxon>Ephemeroptericola</taxon>
    </lineage>
</organism>
<sequence length="305" mass="34366">MKCYFYAMIFQKTEVKMPTHLDTEHPFTDAMEAHMSTPHIAVIIPCYNAAETLAEAVYSALMQVAVSSIWIIDDQSTDHSRSIAEQLTCQYPEKIRLLCMPTRSGASLARNWAALHVNEPHIAFLDADDVYERYALDAPAHAFRAMPELAAIRLALHPLDWPEHYTAHEQFAQAWWRIEMLGAGNLIIKRNIYLAAGGFPHDDLFKRFGGEDVSFNLALYNHSLTIGTLFDQPGVHYRHKKGSHGERMLNALLYAQQPEHITAADLQAADAVTERIKQNLRDIHQALDNGNDGKVVPLVVVEKTP</sequence>
<reference evidence="3" key="1">
    <citation type="submission" date="2018-07" db="EMBL/GenBank/DDBJ databases">
        <authorList>
            <person name="Kim H."/>
        </authorList>
    </citation>
    <scope>NUCLEOTIDE SEQUENCE [LARGE SCALE GENOMIC DNA]</scope>
    <source>
        <strain evidence="3">F02</strain>
    </source>
</reference>
<gene>
    <name evidence="2" type="primary">tagF</name>
    <name evidence="2" type="ORF">DTO96_100921</name>
</gene>
<dbReference type="SUPFAM" id="SSF53448">
    <property type="entry name" value="Nucleotide-diphospho-sugar transferases"/>
    <property type="match status" value="1"/>
</dbReference>
<protein>
    <submittedName>
        <fullName evidence="2">Teichoic acid poly(Glycerol phosphate) polymerase</fullName>
        <ecNumber evidence="2">2.7.8.12</ecNumber>
    </submittedName>
</protein>
<evidence type="ECO:0000259" key="1">
    <source>
        <dbReference type="Pfam" id="PF00535"/>
    </source>
</evidence>
<dbReference type="InterPro" id="IPR029044">
    <property type="entry name" value="Nucleotide-diphossugar_trans"/>
</dbReference>
<dbReference type="Proteomes" id="UP000252182">
    <property type="component" value="Chromosome"/>
</dbReference>
<dbReference type="EC" id="2.7.8.12" evidence="2"/>
<dbReference type="KEGG" id="hyf:DTO96_100921"/>
<name>A0A345DA07_9BURK</name>
<evidence type="ECO:0000313" key="3">
    <source>
        <dbReference type="Proteomes" id="UP000252182"/>
    </source>
</evidence>
<dbReference type="Gene3D" id="3.90.550.10">
    <property type="entry name" value="Spore Coat Polysaccharide Biosynthesis Protein SpsA, Chain A"/>
    <property type="match status" value="1"/>
</dbReference>
<dbReference type="GO" id="GO:0047355">
    <property type="term" value="F:CDP-glycerol glycerophosphotransferase activity"/>
    <property type="evidence" value="ECO:0007669"/>
    <property type="project" value="UniProtKB-EC"/>
</dbReference>
<dbReference type="EMBL" id="CP031124">
    <property type="protein sequence ID" value="AXF85195.1"/>
    <property type="molecule type" value="Genomic_DNA"/>
</dbReference>
<dbReference type="PANTHER" id="PTHR43685">
    <property type="entry name" value="GLYCOSYLTRANSFERASE"/>
    <property type="match status" value="1"/>
</dbReference>
<evidence type="ECO:0000313" key="2">
    <source>
        <dbReference type="EMBL" id="AXF85195.1"/>
    </source>
</evidence>
<accession>A0A345DA07</accession>
<dbReference type="CDD" id="cd00761">
    <property type="entry name" value="Glyco_tranf_GTA_type"/>
    <property type="match status" value="1"/>
</dbReference>